<sequence length="1325" mass="149264">MIYLLNYKKELIKIIPEENFVSAYYEKEINGLYTCHLECPLFYKTNEGHLFNHKKWFDDAVFIGLFDKQKRFQIYKIHERVVQNEQLSVLGVHLFFDEAKAMDVIRDKRPNNIDAVTAVGLVFQNTGWEVADHDTTDLKSTTFYYVTPTEARKKIIETWNIEMDFGFVFDGKKVLSKELYIKKKLGSYTGKRFVYCNNILTIKQEQDSSEVFTAAIGRGKGEQVGDGYGRRINFADISWSTKGYKKPVNQDFIEITSATAQYGYYDDSLKSMKPRFAVVEFDDIEDKKVLADATYDWLIHNCVPKVSYSTTVAEIGALDLGDEVAIIYKQVGIAKRARVQKIKVNMLNYAASTIDLGDYQYFKQDKVQAKTNKKIEAIKVENEHYVTRLKREFDANYEVQRDYMQQLVAEVETRAEAQVEAAEGRMRETLEAQKQETDSHLNRFENALIPISTELDANKRSIELAASEVKALTNRFDENYRYLTMLDALANQNSAEITKTNAEIQKRVLKTDYDALTGRLQTQLNETTSTANGNKTLITEMKTNVNDLSRWKTEKGQSIDETIDGYQRKVWREDVDALGKLVSKNTADIKVTNSEIAKRVLKTDYDRLTGRLQTQINETESTVNGNKTLITEVQGDVNSLNTWKMAKGQQIDETIDSYQRKIWRDDLDALVYDNENLIAKDDIQSNVKLDLENYNDKGLFIIQTNSGLRDGVYITAEQLEPNTNYTIRYKYQKIDGELVAFGGIANAAFQRSASIFVDGKKGKRISYNYDDSVFVADDNDVHEVVYKFRTPSTLNKADRFGIYPNRGSNIIVTVKVSEFKLEKGVKATSWSPSPKDLARHVATIEQTAGTVKLQSDAIAKDYVKQSAVVVQTDGVLIGSKKYSGKEMASAIAVTPTNVDIITKKMRVTGDMQVAGDIKSLSLNAVYGDISKLRTNVLSANSVTASAIKSDLSMIDKLFSNDAQIGRLTSKSAFIKNIQAIDITAYRMRAKDKTTSVTVEQGKMTIAKSNGDKLVINNDGLRSYNASGALRFRIEDDFVTTGALGTPNETVYLASSREVRAVHYSSIPGTGKVGDYAYTPIRASEFYGNRFSVNHGTPNVQNLYLSPTAGGEVRVTHYETTNLFRPIRALEVYATRVINNAENGTNQNLFLSPTGGGEVIVTAPTSDTAYRTLRCRSVTLHGGDGIRSNVRGSLYIGVGGYELAVTNNDFGGNGNPVYKNVRAKDFIKASSERFKKDIQPWDYSVLDIIKNDVQIYQYKYKDDDSGLFQRGLVLERETPAEFKSGDGINSYEMQTWTLKGVQELASENDLLKQRIEKLEAILNESN</sequence>
<keyword evidence="1" id="KW-0175">Coiled coil</keyword>
<proteinExistence type="predicted"/>
<dbReference type="OrthoDB" id="2240714at2"/>
<evidence type="ECO:0000313" key="3">
    <source>
        <dbReference type="EMBL" id="KIX91475.1"/>
    </source>
</evidence>
<accession>A0A0D6XSS3</accession>
<feature type="domain" description="Peptidase S74" evidence="2">
    <location>
        <begin position="1229"/>
        <end position="1321"/>
    </location>
</feature>
<evidence type="ECO:0000259" key="2">
    <source>
        <dbReference type="PROSITE" id="PS51688"/>
    </source>
</evidence>
<dbReference type="InterPro" id="IPR007119">
    <property type="entry name" value="Phage_tail_spike_N"/>
</dbReference>
<dbReference type="RefSeq" id="WP_044359064.1">
    <property type="nucleotide sequence ID" value="NZ_JXWY01000013.1"/>
</dbReference>
<organism evidence="4 6">
    <name type="scientific">Staphylococcus microti</name>
    <dbReference type="NCBI Taxonomy" id="569857"/>
    <lineage>
        <taxon>Bacteria</taxon>
        <taxon>Bacillati</taxon>
        <taxon>Bacillota</taxon>
        <taxon>Bacilli</taxon>
        <taxon>Bacillales</taxon>
        <taxon>Staphylococcaceae</taxon>
        <taxon>Staphylococcus</taxon>
    </lineage>
</organism>
<dbReference type="InterPro" id="IPR030392">
    <property type="entry name" value="S74_ICA"/>
</dbReference>
<keyword evidence="5" id="KW-1185">Reference proteome</keyword>
<dbReference type="PROSITE" id="PS51688">
    <property type="entry name" value="ICA"/>
    <property type="match status" value="1"/>
</dbReference>
<dbReference type="NCBIfam" id="TIGR01665">
    <property type="entry name" value="put_anti_recept"/>
    <property type="match status" value="1"/>
</dbReference>
<dbReference type="Proteomes" id="UP000032366">
    <property type="component" value="Unassembled WGS sequence"/>
</dbReference>
<dbReference type="Pfam" id="PF06605">
    <property type="entry name" value="Prophage_tail"/>
    <property type="match status" value="1"/>
</dbReference>
<evidence type="ECO:0000313" key="5">
    <source>
        <dbReference type="Proteomes" id="UP000032366"/>
    </source>
</evidence>
<feature type="coiled-coil region" evidence="1">
    <location>
        <begin position="412"/>
        <end position="447"/>
    </location>
</feature>
<evidence type="ECO:0000313" key="6">
    <source>
        <dbReference type="Proteomes" id="UP000254100"/>
    </source>
</evidence>
<reference evidence="3 5" key="1">
    <citation type="submission" date="2015-01" db="EMBL/GenBank/DDBJ databases">
        <authorList>
            <person name="Guo J."/>
        </authorList>
    </citation>
    <scope>NUCLEOTIDE SEQUENCE [LARGE SCALE GENOMIC DNA]</scope>
    <source>
        <strain evidence="3 5">DSM 22147</strain>
    </source>
</reference>
<dbReference type="InterPro" id="IPR010572">
    <property type="entry name" value="Tail_dom"/>
</dbReference>
<dbReference type="Pfam" id="PF13884">
    <property type="entry name" value="Peptidase_S74"/>
    <property type="match status" value="1"/>
</dbReference>
<evidence type="ECO:0000313" key="4">
    <source>
        <dbReference type="EMBL" id="SUM57061.1"/>
    </source>
</evidence>
<reference evidence="4 6" key="2">
    <citation type="submission" date="2018-06" db="EMBL/GenBank/DDBJ databases">
        <authorList>
            <consortium name="Pathogen Informatics"/>
            <person name="Doyle S."/>
        </authorList>
    </citation>
    <scope>NUCLEOTIDE SEQUENCE [LARGE SCALE GENOMIC DNA]</scope>
    <source>
        <strain evidence="4 6">NCTC13832</strain>
    </source>
</reference>
<name>A0A0D6XSS3_9STAP</name>
<dbReference type="STRING" id="569857.TP70_02385"/>
<protein>
    <submittedName>
        <fullName evidence="4">Phage protein</fullName>
    </submittedName>
</protein>
<dbReference type="EMBL" id="UHDT01000001">
    <property type="protein sequence ID" value="SUM57061.1"/>
    <property type="molecule type" value="Genomic_DNA"/>
</dbReference>
<dbReference type="EMBL" id="JXWY01000013">
    <property type="protein sequence ID" value="KIX91475.1"/>
    <property type="molecule type" value="Genomic_DNA"/>
</dbReference>
<dbReference type="Proteomes" id="UP000254100">
    <property type="component" value="Unassembled WGS sequence"/>
</dbReference>
<gene>
    <name evidence="4" type="ORF">NCTC13832_00726</name>
    <name evidence="3" type="ORF">TP70_02385</name>
</gene>
<evidence type="ECO:0000256" key="1">
    <source>
        <dbReference type="SAM" id="Coils"/>
    </source>
</evidence>